<keyword evidence="3" id="KW-1185">Reference proteome</keyword>
<dbReference type="PRINTS" id="PR00111">
    <property type="entry name" value="ABHYDROLASE"/>
</dbReference>
<feature type="domain" description="AB hydrolase-1" evidence="1">
    <location>
        <begin position="24"/>
        <end position="254"/>
    </location>
</feature>
<dbReference type="Pfam" id="PF00561">
    <property type="entry name" value="Abhydrolase_1"/>
    <property type="match status" value="1"/>
</dbReference>
<evidence type="ECO:0000313" key="2">
    <source>
        <dbReference type="EMBL" id="PWD82020.1"/>
    </source>
</evidence>
<dbReference type="AlphaFoldDB" id="A0A2U2AHA7"/>
<protein>
    <submittedName>
        <fullName evidence="2">Alpha/beta hydrolase</fullName>
    </submittedName>
</protein>
<evidence type="ECO:0000259" key="1">
    <source>
        <dbReference type="Pfam" id="PF00561"/>
    </source>
</evidence>
<dbReference type="SUPFAM" id="SSF53474">
    <property type="entry name" value="alpha/beta-Hydrolases"/>
    <property type="match status" value="1"/>
</dbReference>
<dbReference type="OrthoDB" id="2086224at2"/>
<keyword evidence="2" id="KW-0378">Hydrolase</keyword>
<gene>
    <name evidence="2" type="ORF">DC083_02215</name>
</gene>
<name>A0A2U2AHA7_9GAMM</name>
<evidence type="ECO:0000313" key="3">
    <source>
        <dbReference type="Proteomes" id="UP000245020"/>
    </source>
</evidence>
<accession>A0A2U2AHA7</accession>
<dbReference type="InterPro" id="IPR000073">
    <property type="entry name" value="AB_hydrolase_1"/>
</dbReference>
<dbReference type="InterPro" id="IPR050266">
    <property type="entry name" value="AB_hydrolase_sf"/>
</dbReference>
<dbReference type="GO" id="GO:0016787">
    <property type="term" value="F:hydrolase activity"/>
    <property type="evidence" value="ECO:0007669"/>
    <property type="project" value="UniProtKB-KW"/>
</dbReference>
<reference evidence="3" key="1">
    <citation type="submission" date="2018-05" db="EMBL/GenBank/DDBJ databases">
        <title>Ignatzschineria dubaiensis sp. nov., isolated from necrotic foot tissues of dromedaries (Camelus dromedarius) and associated maggots in Dubai, United Arab Emirates.</title>
        <authorList>
            <person name="Tsang C.C."/>
            <person name="Tang J.Y.M."/>
            <person name="Fong J.Y.H."/>
            <person name="Kinne J."/>
            <person name="Lee H.H."/>
            <person name="Joseph M."/>
            <person name="Jose S."/>
            <person name="Schuster R.K."/>
            <person name="Tang Y."/>
            <person name="Sivakumar S."/>
            <person name="Chen J.H.K."/>
            <person name="Teng J.L.L."/>
            <person name="Lau S.K.P."/>
            <person name="Wernery U."/>
            <person name="Woo P.C.Y."/>
        </authorList>
    </citation>
    <scope>NUCLEOTIDE SEQUENCE [LARGE SCALE GENOMIC DNA]</scope>
    <source>
        <strain evidence="3">KCTC 22644</strain>
    </source>
</reference>
<dbReference type="RefSeq" id="WP_109188620.1">
    <property type="nucleotide sequence ID" value="NZ_BMYA01000001.1"/>
</dbReference>
<comment type="caution">
    <text evidence="2">The sequence shown here is derived from an EMBL/GenBank/DDBJ whole genome shotgun (WGS) entry which is preliminary data.</text>
</comment>
<sequence>MSEIQYQYAPKSGIEYLEKKGNGPVMILLHGISSGAYSWVKQLQDPTIDAYLIAWNAPGYGKSKPLTEEASLAVEYADRLALFIEELGGSQLILVGHSLGAMMAASFAAKYPHYLTRLVLISPAQGYAKESASVKEEVYQRRPQLLERLGGLGMAEERGPYLLGNASPENMAIVRQVSERLTMQGFTQASYLLAYDSIDDALVDIQSTLPIDLYFGAQDGITPPEGMAELAARHPQLHLIKVTNAGHLAYIDQPAFFKATLFKNEAV</sequence>
<dbReference type="EMBL" id="QEWQ01000001">
    <property type="protein sequence ID" value="PWD82020.1"/>
    <property type="molecule type" value="Genomic_DNA"/>
</dbReference>
<dbReference type="Proteomes" id="UP000245020">
    <property type="component" value="Unassembled WGS sequence"/>
</dbReference>
<proteinExistence type="predicted"/>
<dbReference type="PANTHER" id="PTHR43798">
    <property type="entry name" value="MONOACYLGLYCEROL LIPASE"/>
    <property type="match status" value="1"/>
</dbReference>
<organism evidence="2 3">
    <name type="scientific">Ignatzschineria ureiclastica</name>
    <dbReference type="NCBI Taxonomy" id="472582"/>
    <lineage>
        <taxon>Bacteria</taxon>
        <taxon>Pseudomonadati</taxon>
        <taxon>Pseudomonadota</taxon>
        <taxon>Gammaproteobacteria</taxon>
        <taxon>Cardiobacteriales</taxon>
        <taxon>Ignatzschineriaceae</taxon>
        <taxon>Ignatzschineria</taxon>
    </lineage>
</organism>
<dbReference type="Gene3D" id="3.40.50.1820">
    <property type="entry name" value="alpha/beta hydrolase"/>
    <property type="match status" value="1"/>
</dbReference>
<dbReference type="InterPro" id="IPR029058">
    <property type="entry name" value="AB_hydrolase_fold"/>
</dbReference>